<protein>
    <submittedName>
        <fullName evidence="1">Uncharacterized protein</fullName>
    </submittedName>
</protein>
<gene>
    <name evidence="1" type="ORF">IHE29_16090</name>
</gene>
<accession>A0ABZ2PZW6</accession>
<dbReference type="RefSeq" id="WP_338912002.1">
    <property type="nucleotide sequence ID" value="NZ_CP062177.1"/>
</dbReference>
<proteinExistence type="predicted"/>
<reference evidence="1 2" key="1">
    <citation type="submission" date="2020-09" db="EMBL/GenBank/DDBJ databases">
        <title>Genome sequences of Mycetohabitans spp.</title>
        <authorList>
            <person name="Carter M.E."/>
            <person name="Carpenter S.C.D."/>
            <person name="Bogdanove A.J."/>
        </authorList>
    </citation>
    <scope>NUCLEOTIDE SEQUENCE [LARGE SCALE GENOMIC DNA]</scope>
    <source>
        <strain evidence="1 2">B12</strain>
        <plasmid evidence="1 2">unnamed</plasmid>
    </source>
</reference>
<keyword evidence="2" id="KW-1185">Reference proteome</keyword>
<geneLocation type="plasmid" evidence="1 2">
    <name>unnamed</name>
</geneLocation>
<evidence type="ECO:0000313" key="1">
    <source>
        <dbReference type="EMBL" id="WXK40690.1"/>
    </source>
</evidence>
<name>A0ABZ2PZW6_9BURK</name>
<evidence type="ECO:0000313" key="2">
    <source>
        <dbReference type="Proteomes" id="UP001493153"/>
    </source>
</evidence>
<organism evidence="1 2">
    <name type="scientific">Mycetohabitans rhizoxinica</name>
    <dbReference type="NCBI Taxonomy" id="412963"/>
    <lineage>
        <taxon>Bacteria</taxon>
        <taxon>Pseudomonadati</taxon>
        <taxon>Pseudomonadota</taxon>
        <taxon>Betaproteobacteria</taxon>
        <taxon>Burkholderiales</taxon>
        <taxon>Burkholderiaceae</taxon>
        <taxon>Mycetohabitans</taxon>
    </lineage>
</organism>
<dbReference type="EMBL" id="CP062177">
    <property type="protein sequence ID" value="WXK40690.1"/>
    <property type="molecule type" value="Genomic_DNA"/>
</dbReference>
<dbReference type="Proteomes" id="UP001493153">
    <property type="component" value="Plasmid unnamed"/>
</dbReference>
<sequence>MTQEPSITLNGTHLTTGQAMTVRVALQAFGALLSEPYPLGRDERNLALTELYRDRLREIVQLLQA</sequence>
<keyword evidence="1" id="KW-0614">Plasmid</keyword>